<dbReference type="GO" id="GO:0005506">
    <property type="term" value="F:iron ion binding"/>
    <property type="evidence" value="ECO:0007669"/>
    <property type="project" value="InterPro"/>
</dbReference>
<dbReference type="Pfam" id="PF02738">
    <property type="entry name" value="MoCoBD_1"/>
    <property type="match status" value="1"/>
</dbReference>
<feature type="domain" description="Aldehyde oxidase/xanthine dehydrogenase a/b hammerhead" evidence="1">
    <location>
        <begin position="18"/>
        <end position="130"/>
    </location>
</feature>
<dbReference type="InterPro" id="IPR008274">
    <property type="entry name" value="AldOxase/xan_DH_MoCoBD1"/>
</dbReference>
<evidence type="ECO:0000313" key="3">
    <source>
        <dbReference type="Proteomes" id="UP000482155"/>
    </source>
</evidence>
<dbReference type="Pfam" id="PF01315">
    <property type="entry name" value="Ald_Xan_dh_C"/>
    <property type="match status" value="1"/>
</dbReference>
<evidence type="ECO:0000259" key="1">
    <source>
        <dbReference type="SMART" id="SM01008"/>
    </source>
</evidence>
<organism evidence="2 3">
    <name type="scientific">Noviherbaspirillum galbum</name>
    <dbReference type="NCBI Taxonomy" id="2709383"/>
    <lineage>
        <taxon>Bacteria</taxon>
        <taxon>Pseudomonadati</taxon>
        <taxon>Pseudomonadota</taxon>
        <taxon>Betaproteobacteria</taxon>
        <taxon>Burkholderiales</taxon>
        <taxon>Oxalobacteraceae</taxon>
        <taxon>Noviherbaspirillum</taxon>
    </lineage>
</organism>
<dbReference type="InterPro" id="IPR036856">
    <property type="entry name" value="Ald_Oxase/Xan_DH_a/b_sf"/>
</dbReference>
<gene>
    <name evidence="2" type="ORF">G3574_13625</name>
</gene>
<dbReference type="RefSeq" id="WP_163964029.1">
    <property type="nucleotide sequence ID" value="NZ_JAAIVB010000045.1"/>
</dbReference>
<comment type="caution">
    <text evidence="2">The sequence shown here is derived from an EMBL/GenBank/DDBJ whole genome shotgun (WGS) entry which is preliminary data.</text>
</comment>
<dbReference type="SUPFAM" id="SSF56003">
    <property type="entry name" value="Molybdenum cofactor-binding domain"/>
    <property type="match status" value="1"/>
</dbReference>
<dbReference type="Pfam" id="PF20256">
    <property type="entry name" value="MoCoBD_2"/>
    <property type="match status" value="1"/>
</dbReference>
<dbReference type="InterPro" id="IPR016208">
    <property type="entry name" value="Ald_Oxase/xanthine_DH-like"/>
</dbReference>
<dbReference type="GO" id="GO:0016491">
    <property type="term" value="F:oxidoreductase activity"/>
    <property type="evidence" value="ECO:0007669"/>
    <property type="project" value="InterPro"/>
</dbReference>
<evidence type="ECO:0000313" key="2">
    <source>
        <dbReference type="EMBL" id="NEX62124.1"/>
    </source>
</evidence>
<reference evidence="2 3" key="1">
    <citation type="submission" date="2020-02" db="EMBL/GenBank/DDBJ databases">
        <authorList>
            <person name="Kim M.K."/>
        </authorList>
    </citation>
    <scope>NUCLEOTIDE SEQUENCE [LARGE SCALE GENOMIC DNA]</scope>
    <source>
        <strain evidence="2 3">17J57-3</strain>
    </source>
</reference>
<dbReference type="SMART" id="SM01008">
    <property type="entry name" value="Ald_Xan_dh_C"/>
    <property type="match status" value="1"/>
</dbReference>
<dbReference type="EMBL" id="JAAIVB010000045">
    <property type="protein sequence ID" value="NEX62124.1"/>
    <property type="molecule type" value="Genomic_DNA"/>
</dbReference>
<accession>A0A6B3SMP6</accession>
<dbReference type="Gene3D" id="3.30.365.10">
    <property type="entry name" value="Aldehyde oxidase/xanthine dehydrogenase, molybdopterin binding domain"/>
    <property type="match status" value="4"/>
</dbReference>
<sequence length="734" mass="77835">MKQTGLPMNRVDGEDKVCGTARYAAEFTLPRLAHAVMVQSPVASGRILAIDGKPVAAMPGVLAVLTHENAMKLPKGGKAAVQPPQGRVLSLLQDDAVHYAGQPVAVVVAETLEQATAAAAALRIRYERRSASLSFAAAKGNAYSPGKIQESEADTARGDASRAASAAAKRVDLNYATPMEHHNPMEPHATLATWNGDHLTLYDSTQHVAGVQKTIAKTFGMQASQVRVRNLFVGGGFGGKGSAWSHVALAAMAARHTGRPVRLVLQRPQLFGPVGGRPRTEQVVKLAADGQGRLAAIEHRAFSNTSAIEDWTESCALVTRMLYACPNVATSHRLVKLNVGTPTFQRAPGEATGSFALESAMDELAAEAGIDPLRLRLLNYADTDLEKRLPYSSKALRACYETAAERFGWARRDPRPRSMRQGQWLVGMGMGTATRPAKRSPAAASVKLTPDGQAVVRSSTEDLGTGTYTVMTQIAADALGYAPGKVRFELGDTDFPEAPVSAGSMTVESVGSAVHAACQLARHELVRLACRDPLSPLSGASLADVRLEDGWLRHADGKRAEPASAAIARAPGAAIEASADSKPGDETERYSMHSFGAVFCEAHVDPELGIVRVPRVVGAYGVGTVINAKTAHSQIMGGIVWGISQALHEESLLDERYGRFVNANLAEYHIPVNADIGDIDITFVPETDPHVNAIGAKGLGEVGMTGVAGAIANAVYHATGKRIRELPIRLDKLL</sequence>
<dbReference type="Gene3D" id="3.90.1170.50">
    <property type="entry name" value="Aldehyde oxidase/xanthine dehydrogenase, a/b hammerhead"/>
    <property type="match status" value="1"/>
</dbReference>
<dbReference type="Proteomes" id="UP000482155">
    <property type="component" value="Unassembled WGS sequence"/>
</dbReference>
<dbReference type="SUPFAM" id="SSF54665">
    <property type="entry name" value="CO dehydrogenase molybdoprotein N-domain-like"/>
    <property type="match status" value="1"/>
</dbReference>
<protein>
    <submittedName>
        <fullName evidence="2">Xanthine dehydrogenase family protein molybdopterin-binding subunit</fullName>
    </submittedName>
</protein>
<dbReference type="AlphaFoldDB" id="A0A6B3SMP6"/>
<dbReference type="InterPro" id="IPR046867">
    <property type="entry name" value="AldOxase/xan_DH_MoCoBD2"/>
</dbReference>
<dbReference type="PANTHER" id="PTHR11908">
    <property type="entry name" value="XANTHINE DEHYDROGENASE"/>
    <property type="match status" value="1"/>
</dbReference>
<dbReference type="PANTHER" id="PTHR11908:SF153">
    <property type="entry name" value="DEHYDROGENASE"/>
    <property type="match status" value="1"/>
</dbReference>
<name>A0A6B3SMP6_9BURK</name>
<dbReference type="InterPro" id="IPR000674">
    <property type="entry name" value="Ald_Oxase/Xan_DH_a/b"/>
</dbReference>
<proteinExistence type="predicted"/>
<keyword evidence="3" id="KW-1185">Reference proteome</keyword>
<dbReference type="InterPro" id="IPR037165">
    <property type="entry name" value="AldOxase/xan_DH_Mopterin-bd_sf"/>
</dbReference>